<proteinExistence type="predicted"/>
<protein>
    <submittedName>
        <fullName evidence="2">Uncharacterized protein</fullName>
    </submittedName>
</protein>
<evidence type="ECO:0000256" key="1">
    <source>
        <dbReference type="SAM" id="MobiDB-lite"/>
    </source>
</evidence>
<evidence type="ECO:0000313" key="2">
    <source>
        <dbReference type="EMBL" id="PXX23857.1"/>
    </source>
</evidence>
<comment type="caution">
    <text evidence="2">The sequence shown here is derived from an EMBL/GenBank/DDBJ whole genome shotgun (WGS) entry which is preliminary data.</text>
</comment>
<keyword evidence="3" id="KW-1185">Reference proteome</keyword>
<dbReference type="Proteomes" id="UP000248314">
    <property type="component" value="Unassembled WGS sequence"/>
</dbReference>
<dbReference type="EMBL" id="QJJX01000004">
    <property type="protein sequence ID" value="PXX23857.1"/>
    <property type="molecule type" value="Genomic_DNA"/>
</dbReference>
<gene>
    <name evidence="2" type="ORF">EJ73_00452</name>
</gene>
<feature type="region of interest" description="Disordered" evidence="1">
    <location>
        <begin position="22"/>
        <end position="52"/>
    </location>
</feature>
<sequence length="52" mass="6297">MKENIRYYINDIQNKLSTPLNTEVRTQETTKKQSKSKKHKNNINKHFMAYLQ</sequence>
<name>A0A318I8Q0_9BACT</name>
<feature type="compositionally biased region" description="Basic residues" evidence="1">
    <location>
        <begin position="32"/>
        <end position="43"/>
    </location>
</feature>
<reference evidence="2 3" key="1">
    <citation type="submission" date="2018-05" db="EMBL/GenBank/DDBJ databases">
        <title>Genomic Encyclopedia of Type Strains, Phase I: the one thousand microbial genomes (KMG-I) project.</title>
        <authorList>
            <person name="Kyrpides N."/>
        </authorList>
    </citation>
    <scope>NUCLEOTIDE SEQUENCE [LARGE SCALE GENOMIC DNA]</scope>
    <source>
        <strain evidence="2 3">DSM 15611</strain>
    </source>
</reference>
<accession>A0A318I8Q0</accession>
<dbReference type="AlphaFoldDB" id="A0A318I8Q0"/>
<organism evidence="2 3">
    <name type="scientific">Hoylesella shahii DSM 15611 = JCM 12083</name>
    <dbReference type="NCBI Taxonomy" id="1122991"/>
    <lineage>
        <taxon>Bacteria</taxon>
        <taxon>Pseudomonadati</taxon>
        <taxon>Bacteroidota</taxon>
        <taxon>Bacteroidia</taxon>
        <taxon>Bacteroidales</taxon>
        <taxon>Prevotellaceae</taxon>
        <taxon>Hoylesella</taxon>
    </lineage>
</organism>
<evidence type="ECO:0000313" key="3">
    <source>
        <dbReference type="Proteomes" id="UP000248314"/>
    </source>
</evidence>